<sequence length="229" mass="24164">MQRGNAKGPGRGAPLRSAARSHEANDAYMGKMEDAFEAMGLGRPAPKGTLEAGASAASARATAGGLGTPLVGSGGPYKAAPAELSNSWQKKLLNGRGLQRWVPAAQWRRLAVLVLGARVHGIPKNMCLSLHKSMAVVGSSDHALYEFDFTTGRKGRQLYNKRFGHTEWVTTVGHLPHADSDARSQSLGVHLTKLEGLRGTNAQAEKPEDLHCGVHVSTCSAPAGQNPAM</sequence>
<dbReference type="Proteomes" id="UP001190700">
    <property type="component" value="Unassembled WGS sequence"/>
</dbReference>
<evidence type="ECO:0000313" key="2">
    <source>
        <dbReference type="EMBL" id="KAK3274481.1"/>
    </source>
</evidence>
<proteinExistence type="predicted"/>
<reference evidence="2 3" key="1">
    <citation type="journal article" date="2015" name="Genome Biol. Evol.">
        <title>Comparative Genomics of a Bacterivorous Green Alga Reveals Evolutionary Causalities and Consequences of Phago-Mixotrophic Mode of Nutrition.</title>
        <authorList>
            <person name="Burns J.A."/>
            <person name="Paasch A."/>
            <person name="Narechania A."/>
            <person name="Kim E."/>
        </authorList>
    </citation>
    <scope>NUCLEOTIDE SEQUENCE [LARGE SCALE GENOMIC DNA]</scope>
    <source>
        <strain evidence="2 3">PLY_AMNH</strain>
    </source>
</reference>
<dbReference type="EMBL" id="LGRX02007698">
    <property type="protein sequence ID" value="KAK3274481.1"/>
    <property type="molecule type" value="Genomic_DNA"/>
</dbReference>
<evidence type="ECO:0000313" key="3">
    <source>
        <dbReference type="Proteomes" id="UP001190700"/>
    </source>
</evidence>
<comment type="caution">
    <text evidence="2">The sequence shown here is derived from an EMBL/GenBank/DDBJ whole genome shotgun (WGS) entry which is preliminary data.</text>
</comment>
<protein>
    <submittedName>
        <fullName evidence="2">Uncharacterized protein</fullName>
    </submittedName>
</protein>
<organism evidence="2 3">
    <name type="scientific">Cymbomonas tetramitiformis</name>
    <dbReference type="NCBI Taxonomy" id="36881"/>
    <lineage>
        <taxon>Eukaryota</taxon>
        <taxon>Viridiplantae</taxon>
        <taxon>Chlorophyta</taxon>
        <taxon>Pyramimonadophyceae</taxon>
        <taxon>Pyramimonadales</taxon>
        <taxon>Pyramimonadaceae</taxon>
        <taxon>Cymbomonas</taxon>
    </lineage>
</organism>
<accession>A0AAE0GAC3</accession>
<gene>
    <name evidence="2" type="ORF">CYMTET_17333</name>
</gene>
<keyword evidence="3" id="KW-1185">Reference proteome</keyword>
<feature type="region of interest" description="Disordered" evidence="1">
    <location>
        <begin position="1"/>
        <end position="21"/>
    </location>
</feature>
<dbReference type="AlphaFoldDB" id="A0AAE0GAC3"/>
<name>A0AAE0GAC3_9CHLO</name>
<evidence type="ECO:0000256" key="1">
    <source>
        <dbReference type="SAM" id="MobiDB-lite"/>
    </source>
</evidence>